<proteinExistence type="predicted"/>
<dbReference type="PANTHER" id="PTHR36832:SF1">
    <property type="entry name" value="SLR1174 PROTEIN"/>
    <property type="match status" value="1"/>
</dbReference>
<sequence length="264" mass="29564">MTISPYLAFAKKSFLQKSAYRLDHWMGILNTIIRLVIYVEIYKALYGGREAVDGITLSMVTTNFILSLGLESFFVVNDFYLANRLYNGSIATEMLLPVTFHGRMLADNLGVALFKLIFHFVPATIVAVIFVGIEKPASAGAFGLFLLSTLLGYGVLWSISFMFQMFSFWLINVWAIMTIKNVFINVLSGSMIPLWFMPEIMKKVIGFTPFESIYFTPVQLYLGKLGSGEIAAGFIKQAVWIVVLLICGMLLWNKGKKKLVVQGG</sequence>
<feature type="transmembrane region" description="Helical" evidence="1">
    <location>
        <begin position="24"/>
        <end position="42"/>
    </location>
</feature>
<dbReference type="OrthoDB" id="8582979at2"/>
<keyword evidence="1" id="KW-0812">Transmembrane</keyword>
<dbReference type="EMBL" id="FORI01000001">
    <property type="protein sequence ID" value="SFI45487.1"/>
    <property type="molecule type" value="Genomic_DNA"/>
</dbReference>
<feature type="transmembrane region" description="Helical" evidence="1">
    <location>
        <begin position="169"/>
        <end position="192"/>
    </location>
</feature>
<accession>A0A1I3ICB3</accession>
<evidence type="ECO:0000313" key="3">
    <source>
        <dbReference type="Proteomes" id="UP000182737"/>
    </source>
</evidence>
<feature type="transmembrane region" description="Helical" evidence="1">
    <location>
        <begin position="54"/>
        <end position="76"/>
    </location>
</feature>
<keyword evidence="1" id="KW-1133">Transmembrane helix</keyword>
<feature type="transmembrane region" description="Helical" evidence="1">
    <location>
        <begin position="234"/>
        <end position="252"/>
    </location>
</feature>
<evidence type="ECO:0000313" key="2">
    <source>
        <dbReference type="EMBL" id="SFI45487.1"/>
    </source>
</evidence>
<feature type="transmembrane region" description="Helical" evidence="1">
    <location>
        <begin position="140"/>
        <end position="163"/>
    </location>
</feature>
<dbReference type="RefSeq" id="WP_074930125.1">
    <property type="nucleotide sequence ID" value="NZ_FORI01000001.1"/>
</dbReference>
<feature type="transmembrane region" description="Helical" evidence="1">
    <location>
        <begin position="112"/>
        <end position="133"/>
    </location>
</feature>
<dbReference type="AlphaFoldDB" id="A0A1I3ICB3"/>
<gene>
    <name evidence="2" type="ORF">SAMN04487775_101487</name>
</gene>
<evidence type="ECO:0000256" key="1">
    <source>
        <dbReference type="SAM" id="Phobius"/>
    </source>
</evidence>
<dbReference type="Pfam" id="PF06182">
    <property type="entry name" value="ABC2_membrane_6"/>
    <property type="match status" value="1"/>
</dbReference>
<organism evidence="2 3">
    <name type="scientific">Treponema bryantii</name>
    <dbReference type="NCBI Taxonomy" id="163"/>
    <lineage>
        <taxon>Bacteria</taxon>
        <taxon>Pseudomonadati</taxon>
        <taxon>Spirochaetota</taxon>
        <taxon>Spirochaetia</taxon>
        <taxon>Spirochaetales</taxon>
        <taxon>Treponemataceae</taxon>
        <taxon>Treponema</taxon>
    </lineage>
</organism>
<name>A0A1I3ICB3_9SPIR</name>
<protein>
    <submittedName>
        <fullName evidence="2">ABC-2 type transport system permease protein</fullName>
    </submittedName>
</protein>
<dbReference type="Proteomes" id="UP000182737">
    <property type="component" value="Unassembled WGS sequence"/>
</dbReference>
<keyword evidence="1" id="KW-0472">Membrane</keyword>
<dbReference type="InterPro" id="IPR010390">
    <property type="entry name" value="ABC-2_transporter-like"/>
</dbReference>
<dbReference type="PANTHER" id="PTHR36832">
    <property type="entry name" value="SLR1174 PROTEIN-RELATED"/>
    <property type="match status" value="1"/>
</dbReference>
<reference evidence="3" key="1">
    <citation type="submission" date="2016-10" db="EMBL/GenBank/DDBJ databases">
        <authorList>
            <person name="Varghese N."/>
            <person name="Submissions S."/>
        </authorList>
    </citation>
    <scope>NUCLEOTIDE SEQUENCE [LARGE SCALE GENOMIC DNA]</scope>
    <source>
        <strain evidence="3">XBD1002</strain>
    </source>
</reference>
<keyword evidence="3" id="KW-1185">Reference proteome</keyword>